<dbReference type="RefSeq" id="WP_155701553.1">
    <property type="nucleotide sequence ID" value="NZ_CP034235.1"/>
</dbReference>
<organism evidence="1 2">
    <name type="scientific">Paenibacillus psychroresistens</name>
    <dbReference type="NCBI Taxonomy" id="1778678"/>
    <lineage>
        <taxon>Bacteria</taxon>
        <taxon>Bacillati</taxon>
        <taxon>Bacillota</taxon>
        <taxon>Bacilli</taxon>
        <taxon>Bacillales</taxon>
        <taxon>Paenibacillaceae</taxon>
        <taxon>Paenibacillus</taxon>
    </lineage>
</organism>
<gene>
    <name evidence="1" type="ORF">EHS13_17170</name>
</gene>
<protein>
    <recommendedName>
        <fullName evidence="3">DUF4830 domain-containing protein</fullName>
    </recommendedName>
</protein>
<evidence type="ECO:0008006" key="3">
    <source>
        <dbReference type="Google" id="ProtNLM"/>
    </source>
</evidence>
<name>A0A6B8RLI2_9BACL</name>
<sequence length="166" mass="18725">MKRISLSLTIFGLVLLILSGCKEEVMGDQETAKQYVEKLGYKITSTNEQVYKYIIEKGTMEDTLNQQIWGVQQIEPDKYFGKDISMYGFTVSNHPLEKLYNLKTTVSIMLCDGKVIGGTSFPAGKGEQRLLGAAYTLDGKTLEEATGLTYKEWKEKWHKKYGNAST</sequence>
<accession>A0A6B8RLI2</accession>
<proteinExistence type="predicted"/>
<dbReference type="EMBL" id="CP034235">
    <property type="protein sequence ID" value="QGQ96492.1"/>
    <property type="molecule type" value="Genomic_DNA"/>
</dbReference>
<dbReference type="KEGG" id="ppsc:EHS13_17170"/>
<dbReference type="Proteomes" id="UP000426246">
    <property type="component" value="Chromosome"/>
</dbReference>
<keyword evidence="2" id="KW-1185">Reference proteome</keyword>
<evidence type="ECO:0000313" key="2">
    <source>
        <dbReference type="Proteomes" id="UP000426246"/>
    </source>
</evidence>
<reference evidence="2" key="1">
    <citation type="submission" date="2018-11" db="EMBL/GenBank/DDBJ databases">
        <title>Complete genome sequence of Paenibacillus sp. ML311-T8.</title>
        <authorList>
            <person name="Nam Y.-D."/>
            <person name="Kang J."/>
            <person name="Chung W.-H."/>
            <person name="Park Y.S."/>
        </authorList>
    </citation>
    <scope>NUCLEOTIDE SEQUENCE [LARGE SCALE GENOMIC DNA]</scope>
    <source>
        <strain evidence="2">ML311-T8</strain>
    </source>
</reference>
<dbReference type="OrthoDB" id="1904509at2"/>
<evidence type="ECO:0000313" key="1">
    <source>
        <dbReference type="EMBL" id="QGQ96492.1"/>
    </source>
</evidence>
<dbReference type="PROSITE" id="PS51257">
    <property type="entry name" value="PROKAR_LIPOPROTEIN"/>
    <property type="match status" value="1"/>
</dbReference>
<dbReference type="AlphaFoldDB" id="A0A6B8RLI2"/>